<feature type="signal peptide" evidence="2">
    <location>
        <begin position="1"/>
        <end position="18"/>
    </location>
</feature>
<reference evidence="3 4" key="1">
    <citation type="journal article" date="2015" name="Plant Cell">
        <title>Oil accumulation by the oleaginous diatom Fistulifera solaris as revealed by the genome and transcriptome.</title>
        <authorList>
            <person name="Tanaka T."/>
            <person name="Maeda Y."/>
            <person name="Veluchamy A."/>
            <person name="Tanaka M."/>
            <person name="Abida H."/>
            <person name="Marechal E."/>
            <person name="Bowler C."/>
            <person name="Muto M."/>
            <person name="Sunaga Y."/>
            <person name="Tanaka M."/>
            <person name="Yoshino T."/>
            <person name="Taniguchi T."/>
            <person name="Fukuda Y."/>
            <person name="Nemoto M."/>
            <person name="Matsumoto M."/>
            <person name="Wong P.S."/>
            <person name="Aburatani S."/>
            <person name="Fujibuchi W."/>
        </authorList>
    </citation>
    <scope>NUCLEOTIDE SEQUENCE [LARGE SCALE GENOMIC DNA]</scope>
    <source>
        <strain evidence="3 4">JPCC DA0580</strain>
    </source>
</reference>
<dbReference type="Proteomes" id="UP000198406">
    <property type="component" value="Unassembled WGS sequence"/>
</dbReference>
<proteinExistence type="predicted"/>
<gene>
    <name evidence="3" type="ORF">FisN_7Hh382</name>
</gene>
<keyword evidence="4" id="KW-1185">Reference proteome</keyword>
<evidence type="ECO:0000313" key="4">
    <source>
        <dbReference type="Proteomes" id="UP000198406"/>
    </source>
</evidence>
<dbReference type="InParanoid" id="A0A1Z5KRU3"/>
<keyword evidence="2" id="KW-0732">Signal</keyword>
<evidence type="ECO:0000256" key="2">
    <source>
        <dbReference type="SAM" id="SignalP"/>
    </source>
</evidence>
<evidence type="ECO:0000256" key="1">
    <source>
        <dbReference type="SAM" id="MobiDB-lite"/>
    </source>
</evidence>
<dbReference type="AlphaFoldDB" id="A0A1Z5KRU3"/>
<accession>A0A1Z5KRU3</accession>
<dbReference type="EMBL" id="BDSP01000285">
    <property type="protein sequence ID" value="GAX29026.1"/>
    <property type="molecule type" value="Genomic_DNA"/>
</dbReference>
<feature type="compositionally biased region" description="Low complexity" evidence="1">
    <location>
        <begin position="71"/>
        <end position="82"/>
    </location>
</feature>
<comment type="caution">
    <text evidence="3">The sequence shown here is derived from an EMBL/GenBank/DDBJ whole genome shotgun (WGS) entry which is preliminary data.</text>
</comment>
<feature type="region of interest" description="Disordered" evidence="1">
    <location>
        <begin position="63"/>
        <end position="82"/>
    </location>
</feature>
<feature type="chain" id="PRO_5012893637" evidence="2">
    <location>
        <begin position="19"/>
        <end position="192"/>
    </location>
</feature>
<name>A0A1Z5KRU3_FISSO</name>
<organism evidence="3 4">
    <name type="scientific">Fistulifera solaris</name>
    <name type="common">Oleaginous diatom</name>
    <dbReference type="NCBI Taxonomy" id="1519565"/>
    <lineage>
        <taxon>Eukaryota</taxon>
        <taxon>Sar</taxon>
        <taxon>Stramenopiles</taxon>
        <taxon>Ochrophyta</taxon>
        <taxon>Bacillariophyta</taxon>
        <taxon>Bacillariophyceae</taxon>
        <taxon>Bacillariophycidae</taxon>
        <taxon>Naviculales</taxon>
        <taxon>Naviculaceae</taxon>
        <taxon>Fistulifera</taxon>
    </lineage>
</organism>
<sequence>MRRLTTILLLLALRKIAAVNYLTKPLLNCTKSSAILVLNPALMLRLLRSSSLRDLIFYPTKLDDSHDDTESSSTSEDCSLSNSNSTVVSFGRVYIKHVHETDQVDWLLSCSVDDYELNKMHHARERRKAAIEVNRGTLTMEQFPELSSVEAYKFMAQTNSLVFEEKRRRRLEQKKMQENAKKESFLWFLNAS</sequence>
<evidence type="ECO:0000313" key="3">
    <source>
        <dbReference type="EMBL" id="GAX29026.1"/>
    </source>
</evidence>
<protein>
    <submittedName>
        <fullName evidence="3">Uncharacterized protein</fullName>
    </submittedName>
</protein>